<keyword evidence="5" id="KW-1185">Reference proteome</keyword>
<dbReference type="PANTHER" id="PTHR36089">
    <property type="entry name" value="CHITIN SYNTHASE 3 COMPLEX PROTEIN CSI2-RELATED"/>
    <property type="match status" value="1"/>
</dbReference>
<evidence type="ECO:0000256" key="1">
    <source>
        <dbReference type="SAM" id="MobiDB-lite"/>
    </source>
</evidence>
<keyword evidence="2" id="KW-0812">Transmembrane</keyword>
<evidence type="ECO:0000313" key="4">
    <source>
        <dbReference type="EMBL" id="KAA8908752.1"/>
    </source>
</evidence>
<feature type="transmembrane region" description="Helical" evidence="2">
    <location>
        <begin position="39"/>
        <end position="63"/>
    </location>
</feature>
<evidence type="ECO:0000256" key="3">
    <source>
        <dbReference type="SAM" id="SignalP"/>
    </source>
</evidence>
<dbReference type="GO" id="GO:0005935">
    <property type="term" value="C:cellular bud neck"/>
    <property type="evidence" value="ECO:0007669"/>
    <property type="project" value="TreeGrafter"/>
</dbReference>
<evidence type="ECO:0000256" key="2">
    <source>
        <dbReference type="SAM" id="Phobius"/>
    </source>
</evidence>
<proteinExistence type="predicted"/>
<dbReference type="GO" id="GO:0000324">
    <property type="term" value="C:fungal-type vacuole"/>
    <property type="evidence" value="ECO:0007669"/>
    <property type="project" value="TreeGrafter"/>
</dbReference>
<dbReference type="PANTHER" id="PTHR36089:SF1">
    <property type="entry name" value="CHITIN SYNTHASE 3 COMPLEX PROTEIN CSI2-RELATED"/>
    <property type="match status" value="1"/>
</dbReference>
<keyword evidence="2" id="KW-1133">Transmembrane helix</keyword>
<name>A0A642V039_DIURU</name>
<comment type="caution">
    <text evidence="4">The sequence shown here is derived from an EMBL/GenBank/DDBJ whole genome shotgun (WGS) entry which is preliminary data.</text>
</comment>
<dbReference type="GeneID" id="54778718"/>
<accession>A0A642V039</accession>
<dbReference type="Proteomes" id="UP000449547">
    <property type="component" value="Unassembled WGS sequence"/>
</dbReference>
<dbReference type="AlphaFoldDB" id="A0A642V039"/>
<dbReference type="VEuPathDB" id="FungiDB:DIURU_000065"/>
<dbReference type="OrthoDB" id="4065319at2759"/>
<evidence type="ECO:0000313" key="5">
    <source>
        <dbReference type="Proteomes" id="UP000449547"/>
    </source>
</evidence>
<feature type="compositionally biased region" description="Polar residues" evidence="1">
    <location>
        <begin position="244"/>
        <end position="254"/>
    </location>
</feature>
<feature type="signal peptide" evidence="3">
    <location>
        <begin position="1"/>
        <end position="22"/>
    </location>
</feature>
<gene>
    <name evidence="4" type="ORF">DIURU_000065</name>
</gene>
<sequence length="298" mass="31987">MMTSTVFLMAAVAMAAPVDTNAIPNTSDNPFVRHWHSPSGTVFIIVGAILGAMIVAFVAYHLATCLYYNRKARHEHETFAGHFTDSDQSSIDLSSDGDYAASSAGRSYRDSMLKRGSMYVSPTLSLKLKGSESVLDLTGSTIIESATNTGSNVDQSTMGGYTPTLNRSVPDFSASQFGSQSDTGRPASLFSVNHMAYQGEVSALYGNNSNYFNNMLKPGRRESTGASQRLSVDWSAMPEPPKPSDQSTSSSQPAAVSRRHSQVLEDLLAGTSSRPPSMVLEDLLTRMAEDDTADSAPR</sequence>
<protein>
    <recommendedName>
        <fullName evidence="6">Vacuolar membrane protein</fullName>
    </recommendedName>
</protein>
<reference evidence="4 5" key="1">
    <citation type="submission" date="2019-07" db="EMBL/GenBank/DDBJ databases">
        <title>Genome assembly of two rare yeast pathogens: Diutina rugosa and Trichomonascus ciferrii.</title>
        <authorList>
            <person name="Mixao V."/>
            <person name="Saus E."/>
            <person name="Hansen A."/>
            <person name="Lass-Flor C."/>
            <person name="Gabaldon T."/>
        </authorList>
    </citation>
    <scope>NUCLEOTIDE SEQUENCE [LARGE SCALE GENOMIC DNA]</scope>
    <source>
        <strain evidence="4 5">CBS 613</strain>
    </source>
</reference>
<organism evidence="4 5">
    <name type="scientific">Diutina rugosa</name>
    <name type="common">Yeast</name>
    <name type="synonym">Candida rugosa</name>
    <dbReference type="NCBI Taxonomy" id="5481"/>
    <lineage>
        <taxon>Eukaryota</taxon>
        <taxon>Fungi</taxon>
        <taxon>Dikarya</taxon>
        <taxon>Ascomycota</taxon>
        <taxon>Saccharomycotina</taxon>
        <taxon>Pichiomycetes</taxon>
        <taxon>Debaryomycetaceae</taxon>
        <taxon>Diutina</taxon>
    </lineage>
</organism>
<keyword evidence="2" id="KW-0472">Membrane</keyword>
<feature type="chain" id="PRO_5024852150" description="Vacuolar membrane protein" evidence="3">
    <location>
        <begin position="23"/>
        <end position="298"/>
    </location>
</feature>
<keyword evidence="3" id="KW-0732">Signal</keyword>
<dbReference type="RefSeq" id="XP_034015180.1">
    <property type="nucleotide sequence ID" value="XM_034158921.1"/>
</dbReference>
<dbReference type="EMBL" id="SWFT01000004">
    <property type="protein sequence ID" value="KAA8908752.1"/>
    <property type="molecule type" value="Genomic_DNA"/>
</dbReference>
<evidence type="ECO:0008006" key="6">
    <source>
        <dbReference type="Google" id="ProtNLM"/>
    </source>
</evidence>
<dbReference type="InterPro" id="IPR051009">
    <property type="entry name" value="PRM"/>
</dbReference>
<feature type="region of interest" description="Disordered" evidence="1">
    <location>
        <begin position="216"/>
        <end position="277"/>
    </location>
</feature>